<reference evidence="2" key="1">
    <citation type="submission" date="2021-03" db="EMBL/GenBank/DDBJ databases">
        <title>Whole genome shotgun sequence of Actinoplanes auranticolor NBRC 12245.</title>
        <authorList>
            <person name="Komaki H."/>
            <person name="Tamura T."/>
        </authorList>
    </citation>
    <scope>NUCLEOTIDE SEQUENCE</scope>
    <source>
        <strain evidence="2">NBRC 12245</strain>
    </source>
</reference>
<organism evidence="2 3">
    <name type="scientific">Actinoplanes auranticolor</name>
    <dbReference type="NCBI Taxonomy" id="47988"/>
    <lineage>
        <taxon>Bacteria</taxon>
        <taxon>Bacillati</taxon>
        <taxon>Actinomycetota</taxon>
        <taxon>Actinomycetes</taxon>
        <taxon>Micromonosporales</taxon>
        <taxon>Micromonosporaceae</taxon>
        <taxon>Actinoplanes</taxon>
    </lineage>
</organism>
<dbReference type="Proteomes" id="UP000681340">
    <property type="component" value="Unassembled WGS sequence"/>
</dbReference>
<protein>
    <submittedName>
        <fullName evidence="2">Uncharacterized protein</fullName>
    </submittedName>
</protein>
<sequence length="88" mass="9325">MAAASSNSPPETASGVGRWRSRVASGWVSVAALNCASSSAGVERRRHPHPADEAGDGRLREYARLSANRIRGPGRGDRDHGPTSLPRH</sequence>
<accession>A0A919SVF7</accession>
<evidence type="ECO:0000313" key="3">
    <source>
        <dbReference type="Proteomes" id="UP000681340"/>
    </source>
</evidence>
<feature type="compositionally biased region" description="Basic and acidic residues" evidence="1">
    <location>
        <begin position="49"/>
        <end position="63"/>
    </location>
</feature>
<dbReference type="AlphaFoldDB" id="A0A919SVF7"/>
<evidence type="ECO:0000256" key="1">
    <source>
        <dbReference type="SAM" id="MobiDB-lite"/>
    </source>
</evidence>
<proteinExistence type="predicted"/>
<evidence type="ECO:0000313" key="2">
    <source>
        <dbReference type="EMBL" id="GIM78719.1"/>
    </source>
</evidence>
<gene>
    <name evidence="2" type="ORF">Aau02nite_82220</name>
</gene>
<name>A0A919SVF7_9ACTN</name>
<comment type="caution">
    <text evidence="2">The sequence shown here is derived from an EMBL/GenBank/DDBJ whole genome shotgun (WGS) entry which is preliminary data.</text>
</comment>
<keyword evidence="3" id="KW-1185">Reference proteome</keyword>
<dbReference type="EMBL" id="BOQL01000077">
    <property type="protein sequence ID" value="GIM78719.1"/>
    <property type="molecule type" value="Genomic_DNA"/>
</dbReference>
<feature type="region of interest" description="Disordered" evidence="1">
    <location>
        <begin position="37"/>
        <end position="88"/>
    </location>
</feature>